<gene>
    <name evidence="1" type="ORF">CN491_24080</name>
</gene>
<evidence type="ECO:0000313" key="2">
    <source>
        <dbReference type="Proteomes" id="UP000220900"/>
    </source>
</evidence>
<organism evidence="1 2">
    <name type="scientific">Bacillus cereus</name>
    <dbReference type="NCBI Taxonomy" id="1396"/>
    <lineage>
        <taxon>Bacteria</taxon>
        <taxon>Bacillati</taxon>
        <taxon>Bacillota</taxon>
        <taxon>Bacilli</taxon>
        <taxon>Bacillales</taxon>
        <taxon>Bacillaceae</taxon>
        <taxon>Bacillus</taxon>
        <taxon>Bacillus cereus group</taxon>
    </lineage>
</organism>
<comment type="caution">
    <text evidence="1">The sequence shown here is derived from an EMBL/GenBank/DDBJ whole genome shotgun (WGS) entry which is preliminary data.</text>
</comment>
<reference evidence="1 2" key="1">
    <citation type="submission" date="2017-09" db="EMBL/GenBank/DDBJ databases">
        <title>Large-scale bioinformatics analysis of Bacillus genomes uncovers conserved roles of natural products in bacterial physiology.</title>
        <authorList>
            <consortium name="Agbiome Team Llc"/>
            <person name="Bleich R.M."/>
            <person name="Grubbs K.J."/>
            <person name="Santa Maria K.C."/>
            <person name="Allen S.E."/>
            <person name="Farag S."/>
            <person name="Shank E.A."/>
            <person name="Bowers A."/>
        </authorList>
    </citation>
    <scope>NUCLEOTIDE SEQUENCE [LARGE SCALE GENOMIC DNA]</scope>
    <source>
        <strain evidence="1 2">AFS002368</strain>
    </source>
</reference>
<dbReference type="Proteomes" id="UP000220900">
    <property type="component" value="Unassembled WGS sequence"/>
</dbReference>
<sequence length="104" mass="12051">MSKKVLNRSNNNSFVVIVTPITDSSDLYINTEKKMQTPKKKKFNNQQNSIKISSYSKEKLEALIKLTNAKYAHEITDLLIKGYGENELTSEQKRKLELFYNVSF</sequence>
<name>A0A2A8LI31_BACCE</name>
<proteinExistence type="predicted"/>
<accession>A0A2A8LI31</accession>
<dbReference type="EMBL" id="NTZF01000034">
    <property type="protein sequence ID" value="PES90509.1"/>
    <property type="molecule type" value="Genomic_DNA"/>
</dbReference>
<evidence type="ECO:0000313" key="1">
    <source>
        <dbReference type="EMBL" id="PES90509.1"/>
    </source>
</evidence>
<dbReference type="AlphaFoldDB" id="A0A2A8LI31"/>
<protein>
    <submittedName>
        <fullName evidence="1">Uncharacterized protein</fullName>
    </submittedName>
</protein>